<keyword evidence="5 8" id="KW-0413">Isomerase</keyword>
<dbReference type="Proteomes" id="UP000005730">
    <property type="component" value="Chromosome"/>
</dbReference>
<dbReference type="AlphaFoldDB" id="H0US08"/>
<dbReference type="eggNOG" id="COG0760">
    <property type="taxonomic scope" value="Bacteria"/>
</dbReference>
<evidence type="ECO:0000256" key="1">
    <source>
        <dbReference type="ARBA" id="ARBA00000971"/>
    </source>
</evidence>
<dbReference type="InterPro" id="IPR027304">
    <property type="entry name" value="Trigger_fact/SurA_dom_sf"/>
</dbReference>
<dbReference type="InterPro" id="IPR046357">
    <property type="entry name" value="PPIase_dom_sf"/>
</dbReference>
<evidence type="ECO:0000313" key="9">
    <source>
        <dbReference type="Proteomes" id="UP000005730"/>
    </source>
</evidence>
<gene>
    <name evidence="8" type="ORF">TheveDRAFT_0967</name>
</gene>
<dbReference type="GO" id="GO:0003755">
    <property type="term" value="F:peptidyl-prolyl cis-trans isomerase activity"/>
    <property type="evidence" value="ECO:0007669"/>
    <property type="project" value="UniProtKB-KW"/>
</dbReference>
<dbReference type="OrthoDB" id="2950at2"/>
<evidence type="ECO:0000256" key="6">
    <source>
        <dbReference type="SAM" id="Phobius"/>
    </source>
</evidence>
<dbReference type="EC" id="5.2.1.8" evidence="2"/>
<dbReference type="Gene3D" id="1.10.4030.10">
    <property type="entry name" value="Porin chaperone SurA, peptide-binding domain"/>
    <property type="match status" value="1"/>
</dbReference>
<dbReference type="STRING" id="926567.TheveDRAFT_0967"/>
<dbReference type="PANTHER" id="PTHR47245:SF1">
    <property type="entry name" value="FOLDASE PROTEIN PRSA"/>
    <property type="match status" value="1"/>
</dbReference>
<evidence type="ECO:0000256" key="5">
    <source>
        <dbReference type="ARBA" id="ARBA00023235"/>
    </source>
</evidence>
<evidence type="ECO:0000313" key="8">
    <source>
        <dbReference type="EMBL" id="EHM10097.1"/>
    </source>
</evidence>
<keyword evidence="6" id="KW-0472">Membrane</keyword>
<name>H0US08_9BACT</name>
<keyword evidence="9" id="KW-1185">Reference proteome</keyword>
<dbReference type="PROSITE" id="PS51257">
    <property type="entry name" value="PROKAR_LIPOPROTEIN"/>
    <property type="match status" value="1"/>
</dbReference>
<protein>
    <recommendedName>
        <fullName evidence="2">peptidylprolyl isomerase</fullName>
        <ecNumber evidence="2">5.2.1.8</ecNumber>
    </recommendedName>
</protein>
<sequence>MMMRYLRNNVKAIMIGVVIVFVVSCFAGYGMYVRGRSGGVSGGDYPVAKVNGDKIMRSQIETGLKDLADQFGNDRITSKDVPLLRKMVLDDIVVGMELTRTAKEEGVEVSKEEVEDYLAAMQARFPTKEAYNEYVQRSGMTEREMKKRIEEMLVQKKLLDKVTANVSVDASESRKFYDAMKNVFFKRPVGYNLNVAAFRGKAVAEQARARLIKGEEWDKVIEALSKDVSNSTPYGKPVFVAQKDLADDLKSVISLKPGAFSPLVKVASDDYIIVLKRSNEPERIMPYDEVSKDIHQVLLNQKRSQVQRQYVQDLLKKAPVEILDKSIFEVPSDEAGVEGSNKGN</sequence>
<dbReference type="HOGENOM" id="CLU_816194_0_0_0"/>
<keyword evidence="6" id="KW-1133">Transmembrane helix</keyword>
<feature type="transmembrane region" description="Helical" evidence="6">
    <location>
        <begin position="12"/>
        <end position="32"/>
    </location>
</feature>
<keyword evidence="3" id="KW-0732">Signal</keyword>
<reference evidence="8 9" key="1">
    <citation type="submission" date="2011-10" db="EMBL/GenBank/DDBJ databases">
        <title>The Noncontiguous Finished genome of Thermanaerovibrio velox DSM 12556.</title>
        <authorList>
            <consortium name="US DOE Joint Genome Institute (JGI-PGF)"/>
            <person name="Lucas S."/>
            <person name="Copeland A."/>
            <person name="Lapidus A."/>
            <person name="Glavina del Rio T."/>
            <person name="Dalin E."/>
            <person name="Tice H."/>
            <person name="Bruce D."/>
            <person name="Goodwin L."/>
            <person name="Pitluck S."/>
            <person name="Peters L."/>
            <person name="Mikhailova N."/>
            <person name="Teshima H."/>
            <person name="Kyrpides N."/>
            <person name="Mavromatis K."/>
            <person name="Ivanova N."/>
            <person name="Markowitz V."/>
            <person name="Cheng J.-F."/>
            <person name="Hugenholtz P."/>
            <person name="Woyke T."/>
            <person name="Wu D."/>
            <person name="Spring S."/>
            <person name="Brambilla E.-M."/>
            <person name="Klenk H.-P."/>
            <person name="Eisen J.A."/>
        </authorList>
    </citation>
    <scope>NUCLEOTIDE SEQUENCE [LARGE SCALE GENOMIC DNA]</scope>
    <source>
        <strain evidence="8 9">DSM 12556</strain>
    </source>
</reference>
<dbReference type="EMBL" id="CM001377">
    <property type="protein sequence ID" value="EHM10097.1"/>
    <property type="molecule type" value="Genomic_DNA"/>
</dbReference>
<dbReference type="InterPro" id="IPR000297">
    <property type="entry name" value="PPIase_PpiC"/>
</dbReference>
<keyword evidence="4" id="KW-0697">Rotamase</keyword>
<dbReference type="Gene3D" id="3.10.50.40">
    <property type="match status" value="1"/>
</dbReference>
<evidence type="ECO:0000256" key="3">
    <source>
        <dbReference type="ARBA" id="ARBA00022729"/>
    </source>
</evidence>
<comment type="catalytic activity">
    <reaction evidence="1">
        <text>[protein]-peptidylproline (omega=180) = [protein]-peptidylproline (omega=0)</text>
        <dbReference type="Rhea" id="RHEA:16237"/>
        <dbReference type="Rhea" id="RHEA-COMP:10747"/>
        <dbReference type="Rhea" id="RHEA-COMP:10748"/>
        <dbReference type="ChEBI" id="CHEBI:83833"/>
        <dbReference type="ChEBI" id="CHEBI:83834"/>
        <dbReference type="EC" id="5.2.1.8"/>
    </reaction>
</comment>
<organism evidence="8 9">
    <name type="scientific">Thermanaerovibrio velox DSM 12556</name>
    <dbReference type="NCBI Taxonomy" id="926567"/>
    <lineage>
        <taxon>Bacteria</taxon>
        <taxon>Thermotogati</taxon>
        <taxon>Synergistota</taxon>
        <taxon>Synergistia</taxon>
        <taxon>Synergistales</taxon>
        <taxon>Synergistaceae</taxon>
        <taxon>Thermanaerovibrio</taxon>
    </lineage>
</organism>
<evidence type="ECO:0000256" key="2">
    <source>
        <dbReference type="ARBA" id="ARBA00013194"/>
    </source>
</evidence>
<dbReference type="InterPro" id="IPR050245">
    <property type="entry name" value="PrsA_foldase"/>
</dbReference>
<accession>H0US08</accession>
<proteinExistence type="predicted"/>
<dbReference type="Pfam" id="PF13624">
    <property type="entry name" value="SurA_N_3"/>
    <property type="match status" value="1"/>
</dbReference>
<dbReference type="PANTHER" id="PTHR47245">
    <property type="entry name" value="PEPTIDYLPROLYL ISOMERASE"/>
    <property type="match status" value="1"/>
</dbReference>
<dbReference type="Pfam" id="PF13145">
    <property type="entry name" value="Rotamase_2"/>
    <property type="match status" value="1"/>
</dbReference>
<dbReference type="SUPFAM" id="SSF109998">
    <property type="entry name" value="Triger factor/SurA peptide-binding domain-like"/>
    <property type="match status" value="1"/>
</dbReference>
<evidence type="ECO:0000256" key="4">
    <source>
        <dbReference type="ARBA" id="ARBA00023110"/>
    </source>
</evidence>
<evidence type="ECO:0000259" key="7">
    <source>
        <dbReference type="Pfam" id="PF13145"/>
    </source>
</evidence>
<feature type="domain" description="PpiC" evidence="7">
    <location>
        <begin position="168"/>
        <end position="291"/>
    </location>
</feature>
<keyword evidence="6" id="KW-0812">Transmembrane</keyword>